<dbReference type="EMBL" id="CALNXI010002048">
    <property type="protein sequence ID" value="CAH3182171.1"/>
    <property type="molecule type" value="Genomic_DNA"/>
</dbReference>
<dbReference type="Proteomes" id="UP001159427">
    <property type="component" value="Unassembled WGS sequence"/>
</dbReference>
<dbReference type="InterPro" id="IPR000305">
    <property type="entry name" value="GIY-YIG_endonuc"/>
</dbReference>
<gene>
    <name evidence="2" type="ORF">PEVE_00014043</name>
</gene>
<sequence>MVPTSSRFTENRGPGQVGYMWSNIRNDLNGAAGFCGIYEFQVRGGTQSAVVYIGSTCPRQADGGQCRRLKNRIINYCRHGNHKADLINYSLSSGYELWVRYKQAGSADEAQAWENALLAMYDYAWNVRNNGNFRENSNLHSPQSENWSKWKTAMVPLAMVPTSHGSYTKNRGPGQPGYIWSNIKNELDEVAGFCGIYELQARGTLPHNLQSAVVYVGSTCPRQADGGVCHRLKNRIINYCKYGNHKAGLIKDALSRGYELWVRYKQARSAEEAQAWENALLNRYDYAWNVRNNGTIRVILP</sequence>
<organism evidence="2 3">
    <name type="scientific">Porites evermanni</name>
    <dbReference type="NCBI Taxonomy" id="104178"/>
    <lineage>
        <taxon>Eukaryota</taxon>
        <taxon>Metazoa</taxon>
        <taxon>Cnidaria</taxon>
        <taxon>Anthozoa</taxon>
        <taxon>Hexacorallia</taxon>
        <taxon>Scleractinia</taxon>
        <taxon>Fungiina</taxon>
        <taxon>Poritidae</taxon>
        <taxon>Porites</taxon>
    </lineage>
</organism>
<feature type="domain" description="GIY-YIG" evidence="1">
    <location>
        <begin position="32"/>
        <end position="131"/>
    </location>
</feature>
<dbReference type="PANTHER" id="PTHR35133:SF1">
    <property type="entry name" value="PROTEIN EFFECTOR OF TRANSCRIPTION 2-RELATED"/>
    <property type="match status" value="1"/>
</dbReference>
<keyword evidence="3" id="KW-1185">Reference proteome</keyword>
<accession>A0ABN8RWE3</accession>
<comment type="caution">
    <text evidence="2">The sequence shown here is derived from an EMBL/GenBank/DDBJ whole genome shotgun (WGS) entry which is preliminary data.</text>
</comment>
<evidence type="ECO:0000259" key="1">
    <source>
        <dbReference type="SMART" id="SM00465"/>
    </source>
</evidence>
<dbReference type="SMART" id="SM00465">
    <property type="entry name" value="GIYc"/>
    <property type="match status" value="2"/>
</dbReference>
<dbReference type="InterPro" id="IPR038909">
    <property type="entry name" value="Effector_transcript"/>
</dbReference>
<feature type="domain" description="GIY-YIG" evidence="1">
    <location>
        <begin position="200"/>
        <end position="294"/>
    </location>
</feature>
<proteinExistence type="predicted"/>
<evidence type="ECO:0000313" key="2">
    <source>
        <dbReference type="EMBL" id="CAH3182171.1"/>
    </source>
</evidence>
<reference evidence="2 3" key="1">
    <citation type="submission" date="2022-05" db="EMBL/GenBank/DDBJ databases">
        <authorList>
            <consortium name="Genoscope - CEA"/>
            <person name="William W."/>
        </authorList>
    </citation>
    <scope>NUCLEOTIDE SEQUENCE [LARGE SCALE GENOMIC DNA]</scope>
</reference>
<protein>
    <recommendedName>
        <fullName evidence="1">GIY-YIG domain-containing protein</fullName>
    </recommendedName>
</protein>
<dbReference type="Pfam" id="PF19239">
    <property type="entry name" value="GIY_YIG_domain"/>
    <property type="match status" value="2"/>
</dbReference>
<evidence type="ECO:0000313" key="3">
    <source>
        <dbReference type="Proteomes" id="UP001159427"/>
    </source>
</evidence>
<name>A0ABN8RWE3_9CNID</name>
<dbReference type="PANTHER" id="PTHR35133">
    <property type="entry name" value="PROTEIN EFFECTOR OF TRANSCRIPTION 2-RELATED"/>
    <property type="match status" value="1"/>
</dbReference>